<comment type="caution">
    <text evidence="3">The sequence shown here is derived from an EMBL/GenBank/DDBJ whole genome shotgun (WGS) entry which is preliminary data.</text>
</comment>
<accession>A0ABP9GHR4</accession>
<gene>
    <name evidence="3" type="ORF">GCM10023224_28900</name>
</gene>
<feature type="compositionally biased region" description="Low complexity" evidence="1">
    <location>
        <begin position="39"/>
        <end position="66"/>
    </location>
</feature>
<evidence type="ECO:0000259" key="2">
    <source>
        <dbReference type="SMART" id="SM00849"/>
    </source>
</evidence>
<dbReference type="InterPro" id="IPR051453">
    <property type="entry name" value="MBL_Glyoxalase_II"/>
</dbReference>
<dbReference type="Pfam" id="PF00753">
    <property type="entry name" value="Lactamase_B"/>
    <property type="match status" value="1"/>
</dbReference>
<protein>
    <recommendedName>
        <fullName evidence="2">Metallo-beta-lactamase domain-containing protein</fullName>
    </recommendedName>
</protein>
<feature type="compositionally biased region" description="Acidic residues" evidence="1">
    <location>
        <begin position="83"/>
        <end position="99"/>
    </location>
</feature>
<evidence type="ECO:0000313" key="3">
    <source>
        <dbReference type="EMBL" id="GAA4944221.1"/>
    </source>
</evidence>
<feature type="region of interest" description="Disordered" evidence="1">
    <location>
        <begin position="366"/>
        <end position="388"/>
    </location>
</feature>
<dbReference type="SMART" id="SM00849">
    <property type="entry name" value="Lactamase_B"/>
    <property type="match status" value="1"/>
</dbReference>
<evidence type="ECO:0000256" key="1">
    <source>
        <dbReference type="SAM" id="MobiDB-lite"/>
    </source>
</evidence>
<dbReference type="Proteomes" id="UP001499993">
    <property type="component" value="Unassembled WGS sequence"/>
</dbReference>
<reference evidence="4" key="1">
    <citation type="journal article" date="2019" name="Int. J. Syst. Evol. Microbiol.">
        <title>The Global Catalogue of Microorganisms (GCM) 10K type strain sequencing project: providing services to taxonomists for standard genome sequencing and annotation.</title>
        <authorList>
            <consortium name="The Broad Institute Genomics Platform"/>
            <consortium name="The Broad Institute Genome Sequencing Center for Infectious Disease"/>
            <person name="Wu L."/>
            <person name="Ma J."/>
        </authorList>
    </citation>
    <scope>NUCLEOTIDE SEQUENCE [LARGE SCALE GENOMIC DNA]</scope>
    <source>
        <strain evidence="4">JCM 18123</strain>
    </source>
</reference>
<name>A0ABP9GHR4_9ACTN</name>
<dbReference type="InterPro" id="IPR036866">
    <property type="entry name" value="RibonucZ/Hydroxyglut_hydro"/>
</dbReference>
<proteinExistence type="predicted"/>
<dbReference type="PANTHER" id="PTHR46233:SF4">
    <property type="entry name" value="METALLO-BETA-LACTAMASE DOMAIN-CONTAINING PROTEIN"/>
    <property type="match status" value="1"/>
</dbReference>
<dbReference type="CDD" id="cd06262">
    <property type="entry name" value="metallo-hydrolase-like_MBL-fold"/>
    <property type="match status" value="1"/>
</dbReference>
<dbReference type="PANTHER" id="PTHR46233">
    <property type="entry name" value="HYDROXYACYLGLUTATHIONE HYDROLASE GLOC"/>
    <property type="match status" value="1"/>
</dbReference>
<dbReference type="Gene3D" id="3.60.15.10">
    <property type="entry name" value="Ribonuclease Z/Hydroxyacylglutathione hydrolase-like"/>
    <property type="match status" value="1"/>
</dbReference>
<keyword evidence="4" id="KW-1185">Reference proteome</keyword>
<feature type="region of interest" description="Disordered" evidence="1">
    <location>
        <begin position="1"/>
        <end position="181"/>
    </location>
</feature>
<feature type="domain" description="Metallo-beta-lactamase" evidence="2">
    <location>
        <begin position="202"/>
        <end position="368"/>
    </location>
</feature>
<evidence type="ECO:0000313" key="4">
    <source>
        <dbReference type="Proteomes" id="UP001499993"/>
    </source>
</evidence>
<feature type="compositionally biased region" description="Acidic residues" evidence="1">
    <location>
        <begin position="131"/>
        <end position="152"/>
    </location>
</feature>
<dbReference type="EMBL" id="BAABIK010000015">
    <property type="protein sequence ID" value="GAA4944221.1"/>
    <property type="molecule type" value="Genomic_DNA"/>
</dbReference>
<organism evidence="3 4">
    <name type="scientific">Streptomonospora halophila</name>
    <dbReference type="NCBI Taxonomy" id="427369"/>
    <lineage>
        <taxon>Bacteria</taxon>
        <taxon>Bacillati</taxon>
        <taxon>Actinomycetota</taxon>
        <taxon>Actinomycetes</taxon>
        <taxon>Streptosporangiales</taxon>
        <taxon>Nocardiopsidaceae</taxon>
        <taxon>Streptomonospora</taxon>
    </lineage>
</organism>
<dbReference type="InterPro" id="IPR001279">
    <property type="entry name" value="Metallo-B-lactamas"/>
</dbReference>
<dbReference type="SUPFAM" id="SSF56281">
    <property type="entry name" value="Metallo-hydrolase/oxidoreductase"/>
    <property type="match status" value="1"/>
</dbReference>
<sequence>MFWKRKGKKKDGEEAGEPGAASVATKGADTDGTADDAAAESAEPATAETADAAAGKPDTAAKSGGATKKDAAAKPDGGAAGTESEDSGGGEAAADEDAENAPAGKGSAQASTKAGESDEDTGATDPKADAAEDEDEDEDASDEDGDREEADDAAPVVAGGKPLFADEDEPETAGVSERDEEGVQRVRTIGVLKAEDQEVDVVSNTWIVDADDEGVVVIDPAHDAEAIMEAVGDREVYLVACTNGYNTHIAAAIEVAERDEAPIALHRRELRPWRRLHGAEHRPDLEVEGGGSLKAGDIEVDILPIPGTSVGSVAYYVAEKGVVFTGDSLRKGEVGTVAGGYIDYTQQLHSIGEMILTLPPDTRVLPDSGAETSVGAESDNFDTWVSTH</sequence>
<feature type="compositionally biased region" description="Low complexity" evidence="1">
    <location>
        <begin position="17"/>
        <end position="31"/>
    </location>
</feature>
<dbReference type="RefSeq" id="WP_345556989.1">
    <property type="nucleotide sequence ID" value="NZ_BAABIK010000015.1"/>
</dbReference>